<accession>A0ACD5Y6G6</accession>
<organism evidence="1 2">
    <name type="scientific">Avena sativa</name>
    <name type="common">Oat</name>
    <dbReference type="NCBI Taxonomy" id="4498"/>
    <lineage>
        <taxon>Eukaryota</taxon>
        <taxon>Viridiplantae</taxon>
        <taxon>Streptophyta</taxon>
        <taxon>Embryophyta</taxon>
        <taxon>Tracheophyta</taxon>
        <taxon>Spermatophyta</taxon>
        <taxon>Magnoliopsida</taxon>
        <taxon>Liliopsida</taxon>
        <taxon>Poales</taxon>
        <taxon>Poaceae</taxon>
        <taxon>BOP clade</taxon>
        <taxon>Pooideae</taxon>
        <taxon>Poodae</taxon>
        <taxon>Poeae</taxon>
        <taxon>Poeae Chloroplast Group 1 (Aveneae type)</taxon>
        <taxon>Aveninae</taxon>
        <taxon>Avena</taxon>
    </lineage>
</organism>
<evidence type="ECO:0000313" key="1">
    <source>
        <dbReference type="EnsemblPlants" id="AVESA.00010b.r2.5CG0896040.1.CDS"/>
    </source>
</evidence>
<sequence length="249" mass="28472">MDSDEDAFEEPVRTSPRFSTKRSPRKKQAEEALTSCSHGSRIPKKRKTDQNVDRKFTKQKQKVGFKCAPHMLHELFRKLNDEQRIWVEEIGFGSLMNMPCCRLPKGLTVWLINQVSWKRKALIVGGRTIQIKNLVKEMLGIPDGPIPVPLVRSKRGKSKCTNPPGDDRELKDQKAGRGLSCKSTYDSLIGTNGPVQFKRDFMLYVLCIYFAPSSGHFINRSYCPVLSQVDHIKDMNWCDHVAEFLFEGI</sequence>
<dbReference type="EnsemblPlants" id="AVESA.00010b.r2.5CG0896040.1">
    <property type="protein sequence ID" value="AVESA.00010b.r2.5CG0896040.1.CDS"/>
    <property type="gene ID" value="AVESA.00010b.r2.5CG0896040"/>
</dbReference>
<protein>
    <submittedName>
        <fullName evidence="1">Uncharacterized protein</fullName>
    </submittedName>
</protein>
<evidence type="ECO:0000313" key="2">
    <source>
        <dbReference type="Proteomes" id="UP001732700"/>
    </source>
</evidence>
<reference evidence="1" key="2">
    <citation type="submission" date="2025-09" db="UniProtKB">
        <authorList>
            <consortium name="EnsemblPlants"/>
        </authorList>
    </citation>
    <scope>IDENTIFICATION</scope>
</reference>
<reference evidence="1" key="1">
    <citation type="submission" date="2021-05" db="EMBL/GenBank/DDBJ databases">
        <authorList>
            <person name="Scholz U."/>
            <person name="Mascher M."/>
            <person name="Fiebig A."/>
        </authorList>
    </citation>
    <scope>NUCLEOTIDE SEQUENCE [LARGE SCALE GENOMIC DNA]</scope>
</reference>
<name>A0ACD5Y6G6_AVESA</name>
<proteinExistence type="predicted"/>
<keyword evidence="2" id="KW-1185">Reference proteome</keyword>
<dbReference type="Proteomes" id="UP001732700">
    <property type="component" value="Chromosome 5C"/>
</dbReference>